<dbReference type="InterPro" id="IPR053180">
    <property type="entry name" value="Ca-binding_acidic-repeat"/>
</dbReference>
<comment type="subcellular location">
    <subcellularLocation>
        <location evidence="1">Secreted</location>
    </subcellularLocation>
</comment>
<dbReference type="PANTHER" id="PTHR37467">
    <property type="entry name" value="EXPORTED CALCIUM-BINDING GLYCOPROTEIN-RELATED"/>
    <property type="match status" value="1"/>
</dbReference>
<feature type="chain" id="PRO_5032291253" description="EF-hand domain-containing protein" evidence="5">
    <location>
        <begin position="22"/>
        <end position="351"/>
    </location>
</feature>
<organism evidence="7 8">
    <name type="scientific">Luteolibacter luteus</name>
    <dbReference type="NCBI Taxonomy" id="2728835"/>
    <lineage>
        <taxon>Bacteria</taxon>
        <taxon>Pseudomonadati</taxon>
        <taxon>Verrucomicrobiota</taxon>
        <taxon>Verrucomicrobiia</taxon>
        <taxon>Verrucomicrobiales</taxon>
        <taxon>Verrucomicrobiaceae</taxon>
        <taxon>Luteolibacter</taxon>
    </lineage>
</organism>
<dbReference type="InterPro" id="IPR059100">
    <property type="entry name" value="TSP3_bac"/>
</dbReference>
<evidence type="ECO:0000313" key="8">
    <source>
        <dbReference type="Proteomes" id="UP000501812"/>
    </source>
</evidence>
<dbReference type="PROSITE" id="PS00018">
    <property type="entry name" value="EF_HAND_1"/>
    <property type="match status" value="2"/>
</dbReference>
<dbReference type="EMBL" id="CP051774">
    <property type="protein sequence ID" value="QJE95229.1"/>
    <property type="molecule type" value="Genomic_DNA"/>
</dbReference>
<dbReference type="InterPro" id="IPR002048">
    <property type="entry name" value="EF_hand_dom"/>
</dbReference>
<proteinExistence type="predicted"/>
<evidence type="ECO:0000256" key="4">
    <source>
        <dbReference type="ARBA" id="ARBA00022837"/>
    </source>
</evidence>
<dbReference type="SUPFAM" id="SSF103647">
    <property type="entry name" value="TSP type-3 repeat"/>
    <property type="match status" value="1"/>
</dbReference>
<accession>A0A858RFL0</accession>
<dbReference type="Pfam" id="PF13202">
    <property type="entry name" value="EF-hand_5"/>
    <property type="match status" value="1"/>
</dbReference>
<protein>
    <recommendedName>
        <fullName evidence="6">EF-hand domain-containing protein</fullName>
    </recommendedName>
</protein>
<gene>
    <name evidence="7" type="ORF">HHL09_05385</name>
</gene>
<evidence type="ECO:0000256" key="3">
    <source>
        <dbReference type="ARBA" id="ARBA00022729"/>
    </source>
</evidence>
<dbReference type="AlphaFoldDB" id="A0A858RFL0"/>
<evidence type="ECO:0000256" key="1">
    <source>
        <dbReference type="ARBA" id="ARBA00004613"/>
    </source>
</evidence>
<evidence type="ECO:0000256" key="2">
    <source>
        <dbReference type="ARBA" id="ARBA00022525"/>
    </source>
</evidence>
<keyword evidence="8" id="KW-1185">Reference proteome</keyword>
<dbReference type="InterPro" id="IPR028974">
    <property type="entry name" value="TSP_type-3_rpt"/>
</dbReference>
<name>A0A858RFL0_9BACT</name>
<dbReference type="Gene3D" id="4.10.1080.10">
    <property type="entry name" value="TSP type-3 repeat"/>
    <property type="match status" value="1"/>
</dbReference>
<keyword evidence="4" id="KW-0106">Calcium</keyword>
<dbReference type="GO" id="GO:0005509">
    <property type="term" value="F:calcium ion binding"/>
    <property type="evidence" value="ECO:0007669"/>
    <property type="project" value="InterPro"/>
</dbReference>
<sequence length="351" mass="37727">MRPFLHLAALAAVSLTATTQAQIKNLTSNIQGSCSIIGEGNWVLSYPEGGTESRLYRTEEFPFNFSQTALPPVAKSFSKVLDAPPATTHPGFTWSGGIQPSLNYSFSVPQWATSPGSNGELASANMRFEVNSTVVTGTPDLVSCSTRILIFFELTEPMALTQSGGSFFVSGLTVPLSELLDEDGYLPSGSYVYGLMSHPGTGWVALSLVPPPIDTDGDGLLDPDEVNIHHTDPAKADTDGDGLNDREELQIVHSNPLLADTDGDGFLDGAEWKSGKSPTDPLSFPSAAMTIHPAIELRIVTKLGTNYRVQSSVDLDTWVDTALLIEGTGSEVRRLFESTDDGAKFWRVRVE</sequence>
<dbReference type="RefSeq" id="WP_169453457.1">
    <property type="nucleotide sequence ID" value="NZ_CP051774.1"/>
</dbReference>
<keyword evidence="3 5" id="KW-0732">Signal</keyword>
<reference evidence="7 8" key="1">
    <citation type="submission" date="2020-04" db="EMBL/GenBank/DDBJ databases">
        <title>Luteolibacter sp. G-1-1-1 isolated from soil.</title>
        <authorList>
            <person name="Dahal R.H."/>
        </authorList>
    </citation>
    <scope>NUCLEOTIDE SEQUENCE [LARGE SCALE GENOMIC DNA]</scope>
    <source>
        <strain evidence="7 8">G-1-1-1</strain>
    </source>
</reference>
<dbReference type="InterPro" id="IPR018247">
    <property type="entry name" value="EF_Hand_1_Ca_BS"/>
</dbReference>
<evidence type="ECO:0000256" key="5">
    <source>
        <dbReference type="SAM" id="SignalP"/>
    </source>
</evidence>
<feature type="domain" description="EF-hand" evidence="6">
    <location>
        <begin position="259"/>
        <end position="273"/>
    </location>
</feature>
<evidence type="ECO:0000259" key="6">
    <source>
        <dbReference type="Pfam" id="PF13202"/>
    </source>
</evidence>
<keyword evidence="2" id="KW-0964">Secreted</keyword>
<dbReference type="Proteomes" id="UP000501812">
    <property type="component" value="Chromosome"/>
</dbReference>
<dbReference type="PANTHER" id="PTHR37467:SF1">
    <property type="entry name" value="EXPORTED CALCIUM-BINDING GLYCOPROTEIN"/>
    <property type="match status" value="1"/>
</dbReference>
<evidence type="ECO:0000313" key="7">
    <source>
        <dbReference type="EMBL" id="QJE95229.1"/>
    </source>
</evidence>
<feature type="signal peptide" evidence="5">
    <location>
        <begin position="1"/>
        <end position="21"/>
    </location>
</feature>
<dbReference type="KEGG" id="luo:HHL09_05385"/>
<dbReference type="Pfam" id="PF18884">
    <property type="entry name" value="TSP3_bac"/>
    <property type="match status" value="2"/>
</dbReference>